<feature type="domain" description="Aminotransferase class I/classII large" evidence="12">
    <location>
        <begin position="29"/>
        <end position="351"/>
    </location>
</feature>
<evidence type="ECO:0000259" key="12">
    <source>
        <dbReference type="Pfam" id="PF00155"/>
    </source>
</evidence>
<sequence length="359" mass="40829">MANVNLDQLVKDKIKALKAYHVENFDCDIKLHANENSYPPPSEILDLFQDTFRTFQLNRYPDPASQRLKDVLSQRLSVSTNQLAIGNGSDELIQILIQVFCDPGDTVVFPDPTFAMYSIIARGMGAKAESFPLDEQWDFAAEPFLEKLEQTQARIVFFSYPNNPTGNCFNRGAIQKVLENFKGITVLDEAYYDFARDTFLDQLETHNNLVILRSLSKIGLAGLRVGYAVAHPAIIEQMDKIRLPYNSNTVSQELAAVLLNRFGPVKQQIDQILEQRDWLIKILSNLPELQIFPSDANFVLFRVHRSSEEVFNQLVEKGILVRDLNSHPRLRNCLRVTVGTHDENAEFVTQIKSILRSKG</sequence>
<dbReference type="UniPathway" id="UPA00031">
    <property type="reaction ID" value="UER00012"/>
</dbReference>
<comment type="caution">
    <text evidence="13">The sequence shown here is derived from an EMBL/GenBank/DDBJ whole genome shotgun (WGS) entry which is preliminary data.</text>
</comment>
<proteinExistence type="inferred from homology"/>
<comment type="cofactor">
    <cofactor evidence="1 11">
        <name>pyridoxal 5'-phosphate</name>
        <dbReference type="ChEBI" id="CHEBI:597326"/>
    </cofactor>
</comment>
<evidence type="ECO:0000256" key="10">
    <source>
        <dbReference type="ARBA" id="ARBA00047481"/>
    </source>
</evidence>
<accession>M1Z1D5</accession>
<dbReference type="Pfam" id="PF00155">
    <property type="entry name" value="Aminotran_1_2"/>
    <property type="match status" value="1"/>
</dbReference>
<dbReference type="PANTHER" id="PTHR42885:SF2">
    <property type="entry name" value="HISTIDINOL-PHOSPHATE AMINOTRANSFERASE"/>
    <property type="match status" value="1"/>
</dbReference>
<dbReference type="PANTHER" id="PTHR42885">
    <property type="entry name" value="HISTIDINOL-PHOSPHATE AMINOTRANSFERASE-RELATED"/>
    <property type="match status" value="1"/>
</dbReference>
<dbReference type="GO" id="GO:0004400">
    <property type="term" value="F:histidinol-phosphate transaminase activity"/>
    <property type="evidence" value="ECO:0007669"/>
    <property type="project" value="UniProtKB-UniRule"/>
</dbReference>
<keyword evidence="9 11" id="KW-0368">Histidine biosynthesis</keyword>
<evidence type="ECO:0000256" key="4">
    <source>
        <dbReference type="ARBA" id="ARBA00011738"/>
    </source>
</evidence>
<reference evidence="13 14" key="1">
    <citation type="journal article" date="2013" name="Front. Microbiol.">
        <title>The genome of Nitrospina gracilis illuminates the metabolism and evolution of the major marine nitrite oxidizer.</title>
        <authorList>
            <person name="Luecker S."/>
            <person name="Nowka B."/>
            <person name="Rattei T."/>
            <person name="Spieck E."/>
            <person name="and Daims H."/>
        </authorList>
    </citation>
    <scope>NUCLEOTIDE SEQUENCE [LARGE SCALE GENOMIC DNA]</scope>
    <source>
        <strain evidence="13 14">3/211</strain>
    </source>
</reference>
<dbReference type="GO" id="GO:0000105">
    <property type="term" value="P:L-histidine biosynthetic process"/>
    <property type="evidence" value="ECO:0007669"/>
    <property type="project" value="UniProtKB-UniRule"/>
</dbReference>
<evidence type="ECO:0000256" key="7">
    <source>
        <dbReference type="ARBA" id="ARBA00022679"/>
    </source>
</evidence>
<evidence type="ECO:0000256" key="5">
    <source>
        <dbReference type="ARBA" id="ARBA00022576"/>
    </source>
</evidence>
<dbReference type="RefSeq" id="WP_005010936.1">
    <property type="nucleotide sequence ID" value="NZ_HG422173.1"/>
</dbReference>
<name>M1Z1D5_NITG3</name>
<dbReference type="EC" id="2.6.1.9" evidence="11"/>
<organism evidence="13 14">
    <name type="scientific">Nitrospina gracilis (strain 3/211)</name>
    <dbReference type="NCBI Taxonomy" id="1266370"/>
    <lineage>
        <taxon>Bacteria</taxon>
        <taxon>Pseudomonadati</taxon>
        <taxon>Nitrospinota/Tectimicrobiota group</taxon>
        <taxon>Nitrospinota</taxon>
        <taxon>Nitrospinia</taxon>
        <taxon>Nitrospinales</taxon>
        <taxon>Nitrospinaceae</taxon>
        <taxon>Nitrospina</taxon>
    </lineage>
</organism>
<evidence type="ECO:0000256" key="3">
    <source>
        <dbReference type="ARBA" id="ARBA00007970"/>
    </source>
</evidence>
<keyword evidence="5 11" id="KW-0032">Aminotransferase</keyword>
<dbReference type="InterPro" id="IPR015421">
    <property type="entry name" value="PyrdxlP-dep_Trfase_major"/>
</dbReference>
<dbReference type="FunCoup" id="M1Z1D5">
    <property type="interactions" value="430"/>
</dbReference>
<evidence type="ECO:0000256" key="6">
    <source>
        <dbReference type="ARBA" id="ARBA00022605"/>
    </source>
</evidence>
<dbReference type="Proteomes" id="UP000011704">
    <property type="component" value="Unassembled WGS sequence"/>
</dbReference>
<evidence type="ECO:0000256" key="8">
    <source>
        <dbReference type="ARBA" id="ARBA00022898"/>
    </source>
</evidence>
<keyword evidence="7 11" id="KW-0808">Transferase</keyword>
<feature type="modified residue" description="N6-(pyridoxal phosphate)lysine" evidence="11">
    <location>
        <position position="217"/>
    </location>
</feature>
<dbReference type="STRING" id="1266370.NITGR_810021"/>
<dbReference type="GO" id="GO:0030170">
    <property type="term" value="F:pyridoxal phosphate binding"/>
    <property type="evidence" value="ECO:0007669"/>
    <property type="project" value="InterPro"/>
</dbReference>
<dbReference type="EMBL" id="CAQJ01000090">
    <property type="protein sequence ID" value="CCQ91792.1"/>
    <property type="molecule type" value="Genomic_DNA"/>
</dbReference>
<dbReference type="Gene3D" id="3.90.1150.10">
    <property type="entry name" value="Aspartate Aminotransferase, domain 1"/>
    <property type="match status" value="1"/>
</dbReference>
<keyword evidence="8 11" id="KW-0663">Pyridoxal phosphate</keyword>
<dbReference type="InParanoid" id="M1Z1D5"/>
<dbReference type="NCBIfam" id="TIGR01141">
    <property type="entry name" value="hisC"/>
    <property type="match status" value="1"/>
</dbReference>
<dbReference type="InterPro" id="IPR005861">
    <property type="entry name" value="HisP_aminotrans"/>
</dbReference>
<comment type="pathway">
    <text evidence="2 11">Amino-acid biosynthesis; L-histidine biosynthesis; L-histidine from 5-phospho-alpha-D-ribose 1-diphosphate: step 7/9.</text>
</comment>
<comment type="subunit">
    <text evidence="4 11">Homodimer.</text>
</comment>
<dbReference type="AlphaFoldDB" id="M1Z1D5"/>
<gene>
    <name evidence="11 13" type="primary">hisC</name>
    <name evidence="13" type="ORF">NITGR_810021</name>
</gene>
<evidence type="ECO:0000256" key="9">
    <source>
        <dbReference type="ARBA" id="ARBA00023102"/>
    </source>
</evidence>
<dbReference type="InterPro" id="IPR015424">
    <property type="entry name" value="PyrdxlP-dep_Trfase"/>
</dbReference>
<dbReference type="InterPro" id="IPR015422">
    <property type="entry name" value="PyrdxlP-dep_Trfase_small"/>
</dbReference>
<dbReference type="CDD" id="cd00609">
    <property type="entry name" value="AAT_like"/>
    <property type="match status" value="1"/>
</dbReference>
<protein>
    <recommendedName>
        <fullName evidence="11">Histidinol-phosphate aminotransferase</fullName>
        <ecNumber evidence="11">2.6.1.9</ecNumber>
    </recommendedName>
    <alternativeName>
        <fullName evidence="11">Imidazole acetol-phosphate transaminase</fullName>
    </alternativeName>
</protein>
<evidence type="ECO:0000313" key="13">
    <source>
        <dbReference type="EMBL" id="CCQ91792.1"/>
    </source>
</evidence>
<evidence type="ECO:0000256" key="2">
    <source>
        <dbReference type="ARBA" id="ARBA00005011"/>
    </source>
</evidence>
<evidence type="ECO:0000256" key="1">
    <source>
        <dbReference type="ARBA" id="ARBA00001933"/>
    </source>
</evidence>
<evidence type="ECO:0000313" key="14">
    <source>
        <dbReference type="Proteomes" id="UP000011704"/>
    </source>
</evidence>
<keyword evidence="6 11" id="KW-0028">Amino-acid biosynthesis</keyword>
<dbReference type="InterPro" id="IPR004839">
    <property type="entry name" value="Aminotransferase_I/II_large"/>
</dbReference>
<comment type="catalytic activity">
    <reaction evidence="10 11">
        <text>L-histidinol phosphate + 2-oxoglutarate = 3-(imidazol-4-yl)-2-oxopropyl phosphate + L-glutamate</text>
        <dbReference type="Rhea" id="RHEA:23744"/>
        <dbReference type="ChEBI" id="CHEBI:16810"/>
        <dbReference type="ChEBI" id="CHEBI:29985"/>
        <dbReference type="ChEBI" id="CHEBI:57766"/>
        <dbReference type="ChEBI" id="CHEBI:57980"/>
        <dbReference type="EC" id="2.6.1.9"/>
    </reaction>
</comment>
<dbReference type="HAMAP" id="MF_01023">
    <property type="entry name" value="HisC_aminotrans_2"/>
    <property type="match status" value="1"/>
</dbReference>
<evidence type="ECO:0000256" key="11">
    <source>
        <dbReference type="HAMAP-Rule" id="MF_01023"/>
    </source>
</evidence>
<dbReference type="SUPFAM" id="SSF53383">
    <property type="entry name" value="PLP-dependent transferases"/>
    <property type="match status" value="1"/>
</dbReference>
<keyword evidence="14" id="KW-1185">Reference proteome</keyword>
<dbReference type="OrthoDB" id="9809616at2"/>
<dbReference type="HOGENOM" id="CLU_017584_3_1_0"/>
<dbReference type="Gene3D" id="3.40.640.10">
    <property type="entry name" value="Type I PLP-dependent aspartate aminotransferase-like (Major domain)"/>
    <property type="match status" value="1"/>
</dbReference>
<comment type="similarity">
    <text evidence="3 11">Belongs to the class-II pyridoxal-phosphate-dependent aminotransferase family. Histidinol-phosphate aminotransferase subfamily.</text>
</comment>